<keyword evidence="8" id="KW-1185">Reference proteome</keyword>
<keyword evidence="2" id="KW-0805">Transcription regulation</keyword>
<dbReference type="PANTHER" id="PTHR30537:SF66">
    <property type="entry name" value="IRON-REGULATED VIRULENCE REGULATORY PROTEIN IRGB"/>
    <property type="match status" value="1"/>
</dbReference>
<evidence type="ECO:0000256" key="1">
    <source>
        <dbReference type="ARBA" id="ARBA00009437"/>
    </source>
</evidence>
<gene>
    <name evidence="6" type="ORF">A7K98_20840</name>
    <name evidence="7" type="ORF">A7K99_20825</name>
</gene>
<dbReference type="Pfam" id="PF00126">
    <property type="entry name" value="HTH_1"/>
    <property type="match status" value="1"/>
</dbReference>
<dbReference type="Proteomes" id="UP000195814">
    <property type="component" value="Chromosome"/>
</dbReference>
<sequence length="309" mass="33756">MLSLQRVAMFIAVVESGSFTAAAATLRQTKAVVSFNIRQLEAELGVSLLLRTTRRLALTEAGDAFYLRSKQLLQQAEQLVSDVRMVHSGFSGELRVTSTPEFGQALVVPALAAFSSQHPQLGVHFSSSSQPADLIAERFDVAIRLGTLADSRYRAALIERFAILAVAAPCWLETHPVNSLEALAKADWIIHDGLADALHWILEGPQGQQSALNIDNPAKLSADNSSALRSFALAGCGIALLPEWLVREDLLCKKLSVVLPEWQFPAQGIYAVYPDTRYVPARVRGFIDFLRHFQASKAAENNHEPTGLV</sequence>
<comment type="similarity">
    <text evidence="1">Belongs to the LysR transcriptional regulatory family.</text>
</comment>
<dbReference type="AlphaFoldDB" id="A0A1Y0LE46"/>
<dbReference type="Gene3D" id="3.40.190.290">
    <property type="match status" value="1"/>
</dbReference>
<dbReference type="GO" id="GO:0043565">
    <property type="term" value="F:sequence-specific DNA binding"/>
    <property type="evidence" value="ECO:0007669"/>
    <property type="project" value="TreeGrafter"/>
</dbReference>
<accession>A0A1Y0LE46</accession>
<dbReference type="InterPro" id="IPR036388">
    <property type="entry name" value="WH-like_DNA-bd_sf"/>
</dbReference>
<dbReference type="GO" id="GO:0006351">
    <property type="term" value="P:DNA-templated transcription"/>
    <property type="evidence" value="ECO:0007669"/>
    <property type="project" value="TreeGrafter"/>
</dbReference>
<name>A0A1Y0LE46_TATCI</name>
<dbReference type="SUPFAM" id="SSF53850">
    <property type="entry name" value="Periplasmic binding protein-like II"/>
    <property type="match status" value="1"/>
</dbReference>
<dbReference type="Pfam" id="PF03466">
    <property type="entry name" value="LysR_substrate"/>
    <property type="match status" value="1"/>
</dbReference>
<protein>
    <submittedName>
        <fullName evidence="6">LysR family transcriptional regulator</fullName>
    </submittedName>
</protein>
<evidence type="ECO:0000256" key="2">
    <source>
        <dbReference type="ARBA" id="ARBA00023015"/>
    </source>
</evidence>
<dbReference type="OrthoDB" id="9786526at2"/>
<dbReference type="Gene3D" id="1.10.10.10">
    <property type="entry name" value="Winged helix-like DNA-binding domain superfamily/Winged helix DNA-binding domain"/>
    <property type="match status" value="1"/>
</dbReference>
<dbReference type="CDD" id="cd08422">
    <property type="entry name" value="PBP2_CrgA_like"/>
    <property type="match status" value="1"/>
</dbReference>
<dbReference type="InterPro" id="IPR000847">
    <property type="entry name" value="LysR_HTH_N"/>
</dbReference>
<dbReference type="FunFam" id="1.10.10.10:FF:000001">
    <property type="entry name" value="LysR family transcriptional regulator"/>
    <property type="match status" value="1"/>
</dbReference>
<evidence type="ECO:0000313" key="9">
    <source>
        <dbReference type="Proteomes" id="UP000195814"/>
    </source>
</evidence>
<dbReference type="KEGG" id="tci:A7K98_20840"/>
<evidence type="ECO:0000313" key="8">
    <source>
        <dbReference type="Proteomes" id="UP000195729"/>
    </source>
</evidence>
<dbReference type="InterPro" id="IPR036390">
    <property type="entry name" value="WH_DNA-bd_sf"/>
</dbReference>
<evidence type="ECO:0000259" key="5">
    <source>
        <dbReference type="PROSITE" id="PS50931"/>
    </source>
</evidence>
<dbReference type="GO" id="GO:0003700">
    <property type="term" value="F:DNA-binding transcription factor activity"/>
    <property type="evidence" value="ECO:0007669"/>
    <property type="project" value="InterPro"/>
</dbReference>
<dbReference type="EMBL" id="CP015579">
    <property type="protein sequence ID" value="ARU95939.1"/>
    <property type="molecule type" value="Genomic_DNA"/>
</dbReference>
<reference evidence="8 9" key="1">
    <citation type="submission" date="2016-05" db="EMBL/GenBank/DDBJ databases">
        <title>Complete genome sequence of two 2,5-diketo-D-glunonic acid producing strain Tatumella citrea.</title>
        <authorList>
            <person name="Duan C."/>
            <person name="Yang J."/>
            <person name="Yang S."/>
        </authorList>
    </citation>
    <scope>NUCLEOTIDE SEQUENCE [LARGE SCALE GENOMIC DNA]</scope>
    <source>
        <strain evidence="7 8">ATCC 39140</strain>
        <strain evidence="6 9">DSM 13699</strain>
    </source>
</reference>
<dbReference type="RefSeq" id="WP_087490278.1">
    <property type="nucleotide sequence ID" value="NZ_CP015579.1"/>
</dbReference>
<evidence type="ECO:0000256" key="3">
    <source>
        <dbReference type="ARBA" id="ARBA00023125"/>
    </source>
</evidence>
<keyword evidence="4" id="KW-0804">Transcription</keyword>
<evidence type="ECO:0000313" key="6">
    <source>
        <dbReference type="EMBL" id="ARU95939.1"/>
    </source>
</evidence>
<dbReference type="Proteomes" id="UP000195729">
    <property type="component" value="Chromosome"/>
</dbReference>
<dbReference type="InterPro" id="IPR058163">
    <property type="entry name" value="LysR-type_TF_proteobact-type"/>
</dbReference>
<dbReference type="PROSITE" id="PS50931">
    <property type="entry name" value="HTH_LYSR"/>
    <property type="match status" value="1"/>
</dbReference>
<dbReference type="InterPro" id="IPR005119">
    <property type="entry name" value="LysR_subst-bd"/>
</dbReference>
<feature type="domain" description="HTH lysR-type" evidence="5">
    <location>
        <begin position="2"/>
        <end position="59"/>
    </location>
</feature>
<dbReference type="SUPFAM" id="SSF46785">
    <property type="entry name" value="Winged helix' DNA-binding domain"/>
    <property type="match status" value="1"/>
</dbReference>
<evidence type="ECO:0000313" key="7">
    <source>
        <dbReference type="EMBL" id="ARU99979.1"/>
    </source>
</evidence>
<evidence type="ECO:0000256" key="4">
    <source>
        <dbReference type="ARBA" id="ARBA00023163"/>
    </source>
</evidence>
<organism evidence="6 9">
    <name type="scientific">Tatumella citrea</name>
    <name type="common">Pantoea citrea</name>
    <dbReference type="NCBI Taxonomy" id="53336"/>
    <lineage>
        <taxon>Bacteria</taxon>
        <taxon>Pseudomonadati</taxon>
        <taxon>Pseudomonadota</taxon>
        <taxon>Gammaproteobacteria</taxon>
        <taxon>Enterobacterales</taxon>
        <taxon>Erwiniaceae</taxon>
        <taxon>Tatumella</taxon>
    </lineage>
</organism>
<dbReference type="EMBL" id="CP015581">
    <property type="protein sequence ID" value="ARU99979.1"/>
    <property type="molecule type" value="Genomic_DNA"/>
</dbReference>
<dbReference type="PANTHER" id="PTHR30537">
    <property type="entry name" value="HTH-TYPE TRANSCRIPTIONAL REGULATOR"/>
    <property type="match status" value="1"/>
</dbReference>
<proteinExistence type="inferred from homology"/>
<keyword evidence="3" id="KW-0238">DNA-binding</keyword>